<reference evidence="3" key="1">
    <citation type="submission" date="2016-06" db="UniProtKB">
        <authorList>
            <consortium name="WormBaseParasite"/>
        </authorList>
    </citation>
    <scope>IDENTIFICATION</scope>
</reference>
<reference evidence="1 2" key="2">
    <citation type="submission" date="2018-11" db="EMBL/GenBank/DDBJ databases">
        <authorList>
            <consortium name="Pathogen Informatics"/>
        </authorList>
    </citation>
    <scope>NUCLEOTIDE SEQUENCE [LARGE SCALE GENOMIC DNA]</scope>
    <source>
        <strain evidence="1 2">NST_G2</strain>
    </source>
</reference>
<dbReference type="OrthoDB" id="425014at2759"/>
<protein>
    <submittedName>
        <fullName evidence="3">Reverse transcriptase domain-containing protein</fullName>
    </submittedName>
</protein>
<proteinExistence type="predicted"/>
<organism evidence="3">
    <name type="scientific">Schistocephalus solidus</name>
    <name type="common">Tapeworm</name>
    <dbReference type="NCBI Taxonomy" id="70667"/>
    <lineage>
        <taxon>Eukaryota</taxon>
        <taxon>Metazoa</taxon>
        <taxon>Spiralia</taxon>
        <taxon>Lophotrochozoa</taxon>
        <taxon>Platyhelminthes</taxon>
        <taxon>Cestoda</taxon>
        <taxon>Eucestoda</taxon>
        <taxon>Diphyllobothriidea</taxon>
        <taxon>Diphyllobothriidae</taxon>
        <taxon>Schistocephalus</taxon>
    </lineage>
</organism>
<dbReference type="AlphaFoldDB" id="A0A183TCJ5"/>
<evidence type="ECO:0000313" key="3">
    <source>
        <dbReference type="WBParaSite" id="SSLN_0001473101-mRNA-1"/>
    </source>
</evidence>
<evidence type="ECO:0000313" key="1">
    <source>
        <dbReference type="EMBL" id="VDM00579.1"/>
    </source>
</evidence>
<dbReference type="Proteomes" id="UP000275846">
    <property type="component" value="Unassembled WGS sequence"/>
</dbReference>
<sequence>MTKEYMQRSMDLFAADCTAFGLTFTTAKTVVMRQRPPSAEYNAPRINVNGAHLKNVETFAYLGSTLSRNTRIDDEVAQRILKISQAFGRLQASVWNSHGIHLKTKLKMYEAVVLTTLLYGAETWSTYSNQDRKLNHFHLSYLRRILKLRWQCRILDTEVLERTGILSIHAMLNQLQLRRSGHLVRMDEEHLPKRLFYDDFVTSAR</sequence>
<accession>A0A183TCJ5</accession>
<dbReference type="PANTHER" id="PTHR47027:SF26">
    <property type="entry name" value="REVERSE TRANSCRIPTASE DOMAIN-CONTAINING PROTEIN"/>
    <property type="match status" value="1"/>
</dbReference>
<dbReference type="EMBL" id="UYSU01038727">
    <property type="protein sequence ID" value="VDM00579.1"/>
    <property type="molecule type" value="Genomic_DNA"/>
</dbReference>
<name>A0A183TCJ5_SCHSO</name>
<dbReference type="PANTHER" id="PTHR47027">
    <property type="entry name" value="REVERSE TRANSCRIPTASE DOMAIN-CONTAINING PROTEIN"/>
    <property type="match status" value="1"/>
</dbReference>
<keyword evidence="2" id="KW-1185">Reference proteome</keyword>
<evidence type="ECO:0000313" key="2">
    <source>
        <dbReference type="Proteomes" id="UP000275846"/>
    </source>
</evidence>
<dbReference type="STRING" id="70667.A0A183TCJ5"/>
<dbReference type="WBParaSite" id="SSLN_0001473101-mRNA-1">
    <property type="protein sequence ID" value="SSLN_0001473101-mRNA-1"/>
    <property type="gene ID" value="SSLN_0001473101"/>
</dbReference>
<gene>
    <name evidence="1" type="ORF">SSLN_LOCUS14193</name>
</gene>